<dbReference type="EMBL" id="IAAA01015131">
    <property type="protein sequence ID" value="LAA04639.1"/>
    <property type="molecule type" value="mRNA"/>
</dbReference>
<reference evidence="2" key="1">
    <citation type="journal article" date="2016" name="Mol. Ecol. Resour.">
        <title>Evaluation of the impact of RNA preservation methods of spiders for de novo transcriptome assembly.</title>
        <authorList>
            <person name="Kono N."/>
            <person name="Nakamura H."/>
            <person name="Ito Y."/>
            <person name="Tomita M."/>
            <person name="Arakawa K."/>
        </authorList>
    </citation>
    <scope>NUCLEOTIDE SEQUENCE</scope>
    <source>
        <tissue evidence="2">Whole body</tissue>
    </source>
</reference>
<feature type="region of interest" description="Disordered" evidence="1">
    <location>
        <begin position="251"/>
        <end position="270"/>
    </location>
</feature>
<feature type="region of interest" description="Disordered" evidence="1">
    <location>
        <begin position="460"/>
        <end position="484"/>
    </location>
</feature>
<dbReference type="PANTHER" id="PTHR16830:SF12">
    <property type="entry name" value="PDZ DOMAIN-CONTAINING PROTEIN"/>
    <property type="match status" value="1"/>
</dbReference>
<dbReference type="FunFam" id="2.30.30.40:FF:000307">
    <property type="entry name" value="Predicted protein"/>
    <property type="match status" value="1"/>
</dbReference>
<dbReference type="GO" id="GO:0007229">
    <property type="term" value="P:integrin-mediated signaling pathway"/>
    <property type="evidence" value="ECO:0007669"/>
    <property type="project" value="InterPro"/>
</dbReference>
<feature type="compositionally biased region" description="Acidic residues" evidence="1">
    <location>
        <begin position="418"/>
        <end position="428"/>
    </location>
</feature>
<organism evidence="2">
    <name type="scientific">Parasteatoda tepidariorum</name>
    <name type="common">Common house spider</name>
    <name type="synonym">Achaearanea tepidariorum</name>
    <dbReference type="NCBI Taxonomy" id="114398"/>
    <lineage>
        <taxon>Eukaryota</taxon>
        <taxon>Metazoa</taxon>
        <taxon>Ecdysozoa</taxon>
        <taxon>Arthropoda</taxon>
        <taxon>Chelicerata</taxon>
        <taxon>Arachnida</taxon>
        <taxon>Araneae</taxon>
        <taxon>Araneomorphae</taxon>
        <taxon>Entelegynae</taxon>
        <taxon>Araneoidea</taxon>
        <taxon>Theridiidae</taxon>
        <taxon>Parasteatoda</taxon>
    </lineage>
</organism>
<evidence type="ECO:0000256" key="1">
    <source>
        <dbReference type="SAM" id="MobiDB-lite"/>
    </source>
</evidence>
<feature type="region of interest" description="Disordered" evidence="1">
    <location>
        <begin position="278"/>
        <end position="331"/>
    </location>
</feature>
<dbReference type="InterPro" id="IPR036028">
    <property type="entry name" value="SH3-like_dom_sf"/>
</dbReference>
<dbReference type="GO" id="GO:0050852">
    <property type="term" value="P:T cell receptor signaling pathway"/>
    <property type="evidence" value="ECO:0007669"/>
    <property type="project" value="TreeGrafter"/>
</dbReference>
<dbReference type="SUPFAM" id="SSF50044">
    <property type="entry name" value="SH3-domain"/>
    <property type="match status" value="1"/>
</dbReference>
<sequence length="589" mass="65425">MADDSPGKVQALRAMFSEKNNPLMGMMPPGGKLSNRPWKGVVDTTENISSLKEKIIREQKTPQFNNANKVLPFPISKNSATKGDVNKETNGADLKIPNKVLPKPYIGPKPTNMSQQIRTNSTLSAVSESQELIMSNGNKTISDSQALLNSQAKSKVVAETIASFMFSNGFSLKENESMSTNANNKNNQPPIPKPRSSLSRTNLQDQLNVINSQSNRVSKSSSDTLSDMISSDNYICKSNCNFRRKELPSLESLGPAPAKPPKPSHMVLPAKYCSSNSSESLASVRSSQPPPHPPPALPHNFTPPVPQRPGYPCPPRPHTPPPLPPSQIPTAPVIKPKLSLREEIEELYEDTLLEHCRRPVSLIPEYTEEEEAEELYNDADDVTTFSPPSTLLIKPKNPPPPCPSEYLQPNVHSSTEELYQDAEDANSEEFYEVMPCDTIFPEESGSPVYSNNKKEIERLQREEEKKVRKEQKEKEKREKEQEKLRRKFGLTGEEIPIDDGLVKTDSRGGKGDLPVKKGETVLILRMEGNPSGKWLVKNEKGKIGYVELANIEVDPLSVKSAKIASEDEECTTPIEKNVRWLSKITACVR</sequence>
<dbReference type="Gene3D" id="2.30.30.40">
    <property type="entry name" value="SH3 Domains"/>
    <property type="match status" value="1"/>
</dbReference>
<name>A0A2L2YBU0_PARTP</name>
<dbReference type="InterPro" id="IPR043443">
    <property type="entry name" value="FYB1/2-like"/>
</dbReference>
<evidence type="ECO:0000313" key="2">
    <source>
        <dbReference type="EMBL" id="LAA04645.1"/>
    </source>
</evidence>
<feature type="compositionally biased region" description="Polar residues" evidence="1">
    <location>
        <begin position="278"/>
        <end position="287"/>
    </location>
</feature>
<accession>A0A2L2YBU0</accession>
<feature type="compositionally biased region" description="Acidic residues" evidence="1">
    <location>
        <begin position="368"/>
        <end position="381"/>
    </location>
</feature>
<feature type="region of interest" description="Disordered" evidence="1">
    <location>
        <begin position="17"/>
        <end position="38"/>
    </location>
</feature>
<dbReference type="AlphaFoldDB" id="A0A2L2YBU0"/>
<dbReference type="GO" id="GO:0072659">
    <property type="term" value="P:protein localization to plasma membrane"/>
    <property type="evidence" value="ECO:0007669"/>
    <property type="project" value="TreeGrafter"/>
</dbReference>
<dbReference type="PANTHER" id="PTHR16830">
    <property type="entry name" value="SH2 CONTAINING ADAPTOR PRAM-1 RELATED"/>
    <property type="match status" value="1"/>
</dbReference>
<dbReference type="OrthoDB" id="5986624at2759"/>
<proteinExistence type="evidence at transcript level"/>
<feature type="region of interest" description="Disordered" evidence="1">
    <location>
        <begin position="368"/>
        <end position="428"/>
    </location>
</feature>
<feature type="region of interest" description="Disordered" evidence="1">
    <location>
        <begin position="175"/>
        <end position="198"/>
    </location>
</feature>
<feature type="compositionally biased region" description="Pro residues" evidence="1">
    <location>
        <begin position="288"/>
        <end position="327"/>
    </location>
</feature>
<protein>
    <submittedName>
        <fullName evidence="2">FYN-binding protein</fullName>
    </submittedName>
</protein>
<feature type="compositionally biased region" description="Basic and acidic residues" evidence="1">
    <location>
        <begin position="460"/>
        <end position="483"/>
    </location>
</feature>
<dbReference type="GO" id="GO:0005886">
    <property type="term" value="C:plasma membrane"/>
    <property type="evidence" value="ECO:0007669"/>
    <property type="project" value="InterPro"/>
</dbReference>
<dbReference type="EMBL" id="IAAA01015133">
    <property type="protein sequence ID" value="LAA04645.1"/>
    <property type="molecule type" value="mRNA"/>
</dbReference>